<dbReference type="SMART" id="SM00355">
    <property type="entry name" value="ZnF_C2H2"/>
    <property type="match status" value="10"/>
</dbReference>
<feature type="compositionally biased region" description="Basic and acidic residues" evidence="9">
    <location>
        <begin position="37"/>
        <end position="92"/>
    </location>
</feature>
<evidence type="ECO:0000256" key="9">
    <source>
        <dbReference type="SAM" id="MobiDB-lite"/>
    </source>
</evidence>
<organism evidence="11 12">
    <name type="scientific">Aldrovandia affinis</name>
    <dbReference type="NCBI Taxonomy" id="143900"/>
    <lineage>
        <taxon>Eukaryota</taxon>
        <taxon>Metazoa</taxon>
        <taxon>Chordata</taxon>
        <taxon>Craniata</taxon>
        <taxon>Vertebrata</taxon>
        <taxon>Euteleostomi</taxon>
        <taxon>Actinopterygii</taxon>
        <taxon>Neopterygii</taxon>
        <taxon>Teleostei</taxon>
        <taxon>Notacanthiformes</taxon>
        <taxon>Halosauridae</taxon>
        <taxon>Aldrovandia</taxon>
    </lineage>
</organism>
<dbReference type="PROSITE" id="PS00028">
    <property type="entry name" value="ZINC_FINGER_C2H2_1"/>
    <property type="match status" value="9"/>
</dbReference>
<dbReference type="PANTHER" id="PTHR23234">
    <property type="entry name" value="ZNF44 PROTEIN"/>
    <property type="match status" value="1"/>
</dbReference>
<comment type="caution">
    <text evidence="11">The sequence shown here is derived from an EMBL/GenBank/DDBJ whole genome shotgun (WGS) entry which is preliminary data.</text>
</comment>
<evidence type="ECO:0000256" key="8">
    <source>
        <dbReference type="PROSITE-ProRule" id="PRU00042"/>
    </source>
</evidence>
<dbReference type="FunFam" id="3.30.160.60:FF:002343">
    <property type="entry name" value="Zinc finger protein 33A"/>
    <property type="match status" value="2"/>
</dbReference>
<dbReference type="FunFam" id="3.30.160.60:FF:000358">
    <property type="entry name" value="zinc finger protein 24"/>
    <property type="match status" value="2"/>
</dbReference>
<dbReference type="FunFam" id="3.30.160.60:FF:000295">
    <property type="entry name" value="zinc finger protein 19"/>
    <property type="match status" value="2"/>
</dbReference>
<accession>A0AAD7SQK2</accession>
<evidence type="ECO:0000256" key="2">
    <source>
        <dbReference type="ARBA" id="ARBA00022723"/>
    </source>
</evidence>
<feature type="domain" description="C2H2-type" evidence="10">
    <location>
        <begin position="456"/>
        <end position="483"/>
    </location>
</feature>
<keyword evidence="3" id="KW-0677">Repeat</keyword>
<dbReference type="PROSITE" id="PS50157">
    <property type="entry name" value="ZINC_FINGER_C2H2_2"/>
    <property type="match status" value="9"/>
</dbReference>
<feature type="domain" description="C2H2-type" evidence="10">
    <location>
        <begin position="288"/>
        <end position="315"/>
    </location>
</feature>
<gene>
    <name evidence="11" type="ORF">AAFF_G00308540</name>
</gene>
<keyword evidence="6" id="KW-0238">DNA-binding</keyword>
<feature type="domain" description="C2H2-type" evidence="10">
    <location>
        <begin position="372"/>
        <end position="399"/>
    </location>
</feature>
<dbReference type="GO" id="GO:0003677">
    <property type="term" value="F:DNA binding"/>
    <property type="evidence" value="ECO:0007669"/>
    <property type="project" value="UniProtKB-KW"/>
</dbReference>
<feature type="domain" description="C2H2-type" evidence="10">
    <location>
        <begin position="484"/>
        <end position="511"/>
    </location>
</feature>
<evidence type="ECO:0000259" key="10">
    <source>
        <dbReference type="PROSITE" id="PS50157"/>
    </source>
</evidence>
<feature type="domain" description="C2H2-type" evidence="10">
    <location>
        <begin position="428"/>
        <end position="455"/>
    </location>
</feature>
<feature type="domain" description="C2H2-type" evidence="10">
    <location>
        <begin position="344"/>
        <end position="371"/>
    </location>
</feature>
<feature type="region of interest" description="Disordered" evidence="9">
    <location>
        <begin position="253"/>
        <end position="287"/>
    </location>
</feature>
<dbReference type="EMBL" id="JAINUG010000045">
    <property type="protein sequence ID" value="KAJ8405966.1"/>
    <property type="molecule type" value="Genomic_DNA"/>
</dbReference>
<dbReference type="GO" id="GO:0005634">
    <property type="term" value="C:nucleus"/>
    <property type="evidence" value="ECO:0007669"/>
    <property type="project" value="UniProtKB-SubCell"/>
</dbReference>
<feature type="compositionally biased region" description="Acidic residues" evidence="9">
    <location>
        <begin position="26"/>
        <end position="36"/>
    </location>
</feature>
<evidence type="ECO:0000256" key="5">
    <source>
        <dbReference type="ARBA" id="ARBA00022833"/>
    </source>
</evidence>
<dbReference type="InterPro" id="IPR036236">
    <property type="entry name" value="Znf_C2H2_sf"/>
</dbReference>
<feature type="domain" description="C2H2-type" evidence="10">
    <location>
        <begin position="400"/>
        <end position="427"/>
    </location>
</feature>
<evidence type="ECO:0000256" key="3">
    <source>
        <dbReference type="ARBA" id="ARBA00022737"/>
    </source>
</evidence>
<evidence type="ECO:0000313" key="12">
    <source>
        <dbReference type="Proteomes" id="UP001221898"/>
    </source>
</evidence>
<dbReference type="Pfam" id="PF00096">
    <property type="entry name" value="zf-C2H2"/>
    <property type="match status" value="8"/>
</dbReference>
<name>A0AAD7SQK2_9TELE</name>
<comment type="subcellular location">
    <subcellularLocation>
        <location evidence="1">Nucleus</location>
    </subcellularLocation>
</comment>
<feature type="region of interest" description="Disordered" evidence="9">
    <location>
        <begin position="1"/>
        <end position="92"/>
    </location>
</feature>
<keyword evidence="12" id="KW-1185">Reference proteome</keyword>
<proteinExistence type="predicted"/>
<keyword evidence="7" id="KW-0539">Nucleus</keyword>
<dbReference type="SUPFAM" id="SSF57667">
    <property type="entry name" value="beta-beta-alpha zinc fingers"/>
    <property type="match status" value="5"/>
</dbReference>
<keyword evidence="4 8" id="KW-0863">Zinc-finger</keyword>
<dbReference type="InterPro" id="IPR050758">
    <property type="entry name" value="Znf_C2H2-type"/>
</dbReference>
<keyword evidence="5" id="KW-0862">Zinc</keyword>
<reference evidence="11" key="1">
    <citation type="journal article" date="2023" name="Science">
        <title>Genome structures resolve the early diversification of teleost fishes.</title>
        <authorList>
            <person name="Parey E."/>
            <person name="Louis A."/>
            <person name="Montfort J."/>
            <person name="Bouchez O."/>
            <person name="Roques C."/>
            <person name="Iampietro C."/>
            <person name="Lluch J."/>
            <person name="Castinel A."/>
            <person name="Donnadieu C."/>
            <person name="Desvignes T."/>
            <person name="Floi Bucao C."/>
            <person name="Jouanno E."/>
            <person name="Wen M."/>
            <person name="Mejri S."/>
            <person name="Dirks R."/>
            <person name="Jansen H."/>
            <person name="Henkel C."/>
            <person name="Chen W.J."/>
            <person name="Zahm M."/>
            <person name="Cabau C."/>
            <person name="Klopp C."/>
            <person name="Thompson A.W."/>
            <person name="Robinson-Rechavi M."/>
            <person name="Braasch I."/>
            <person name="Lecointre G."/>
            <person name="Bobe J."/>
            <person name="Postlethwait J.H."/>
            <person name="Berthelot C."/>
            <person name="Roest Crollius H."/>
            <person name="Guiguen Y."/>
        </authorList>
    </citation>
    <scope>NUCLEOTIDE SEQUENCE</scope>
    <source>
        <strain evidence="11">NC1722</strain>
    </source>
</reference>
<feature type="domain" description="C2H2-type" evidence="10">
    <location>
        <begin position="316"/>
        <end position="343"/>
    </location>
</feature>
<dbReference type="FunFam" id="3.30.160.60:FF:001450">
    <property type="entry name" value="zinc finger protein 774"/>
    <property type="match status" value="1"/>
</dbReference>
<protein>
    <recommendedName>
        <fullName evidence="10">C2H2-type domain-containing protein</fullName>
    </recommendedName>
</protein>
<sequence length="536" mass="61325">MEERIEMKTGYTMSREEKCILSNIKEEEEEEEEVEEGGERVSEDVKREDGVTDEEVKRLWRERGKARDEEREKDETDKKPQTDRGLKDGRESDCIKQEGEGLAPYVTSCLLKQPRVLIHRLEITDISASVFTPSCPVESNWEHRVRSPLKRDELLPVKKERLLRQEGQVVTRKRKMTGSLENPMKQLLDSSEKDTFSEPSIGPAVISLRNQITGQTGEGASQVFGCSQCPFVHTVEVKLHRHIEKVHPDEHSRILRSGGHGAENPLPPSSTHQHPTPPKTLPTPTRAHTCSQCGKSFRSVSHLKIHLRTHTGERPYCCSQCGKSFGSASNLTSHQRTHTGERPYHCSQCGKSFCQSRNLTIHQRSHTGERPYYCSQCGKSFRSASYLTEHQRMHTGERQFNCSQCGKNFTYQSTLTIHKRIHTGERPYHCFQCERSFRCPSSLTVHQRTHTGERPYPCSQCAKSFMSASHLTLHQRTHTGERPYHCSQCGKSFLSASHLTVHQRTHTGERPYYCSQCGKSFYQSSALKKHKQTHTR</sequence>
<dbReference type="AlphaFoldDB" id="A0AAD7SQK2"/>
<dbReference type="FunFam" id="3.30.160.60:FF:000690">
    <property type="entry name" value="Zinc finger protein 354C"/>
    <property type="match status" value="1"/>
</dbReference>
<dbReference type="GO" id="GO:0008270">
    <property type="term" value="F:zinc ion binding"/>
    <property type="evidence" value="ECO:0007669"/>
    <property type="project" value="UniProtKB-KW"/>
</dbReference>
<dbReference type="InterPro" id="IPR013087">
    <property type="entry name" value="Znf_C2H2_type"/>
</dbReference>
<dbReference type="FunFam" id="3.30.160.60:FF:000557">
    <property type="entry name" value="zinc finger and SCAN domain-containing protein 29"/>
    <property type="match status" value="1"/>
</dbReference>
<dbReference type="Gene3D" id="3.30.160.60">
    <property type="entry name" value="Classic Zinc Finger"/>
    <property type="match status" value="9"/>
</dbReference>
<evidence type="ECO:0000256" key="7">
    <source>
        <dbReference type="ARBA" id="ARBA00023242"/>
    </source>
</evidence>
<keyword evidence="2" id="KW-0479">Metal-binding</keyword>
<feature type="domain" description="C2H2-type" evidence="10">
    <location>
        <begin position="512"/>
        <end position="536"/>
    </location>
</feature>
<evidence type="ECO:0000313" key="11">
    <source>
        <dbReference type="EMBL" id="KAJ8405966.1"/>
    </source>
</evidence>
<evidence type="ECO:0000256" key="6">
    <source>
        <dbReference type="ARBA" id="ARBA00023125"/>
    </source>
</evidence>
<evidence type="ECO:0000256" key="1">
    <source>
        <dbReference type="ARBA" id="ARBA00004123"/>
    </source>
</evidence>
<evidence type="ECO:0000256" key="4">
    <source>
        <dbReference type="ARBA" id="ARBA00022771"/>
    </source>
</evidence>
<dbReference type="Proteomes" id="UP001221898">
    <property type="component" value="Unassembled WGS sequence"/>
</dbReference>